<reference evidence="2 3" key="2">
    <citation type="submission" date="2014-10" db="EMBL/GenBank/DDBJ databases">
        <title>Paracoccus sanguinis sp. nov., isolated from clinical specimens of New York State patients.</title>
        <authorList>
            <person name="Mingle L.A."/>
            <person name="Cole J.A."/>
            <person name="Lapierre P."/>
            <person name="Musser K.A."/>
        </authorList>
    </citation>
    <scope>NUCLEOTIDE SEQUENCE [LARGE SCALE GENOMIC DNA]</scope>
    <source>
        <strain evidence="2 3">5503</strain>
    </source>
</reference>
<gene>
    <name evidence="2" type="ORF">IX56_04360</name>
</gene>
<organism evidence="2 3">
    <name type="scientific">Paracoccus sanguinis</name>
    <dbReference type="NCBI Taxonomy" id="1545044"/>
    <lineage>
        <taxon>Bacteria</taxon>
        <taxon>Pseudomonadati</taxon>
        <taxon>Pseudomonadota</taxon>
        <taxon>Alphaproteobacteria</taxon>
        <taxon>Rhodobacterales</taxon>
        <taxon>Paracoccaceae</taxon>
        <taxon>Paracoccus</taxon>
    </lineage>
</organism>
<evidence type="ECO:0000313" key="3">
    <source>
        <dbReference type="Proteomes" id="UP000029858"/>
    </source>
</evidence>
<dbReference type="Gene3D" id="2.60.120.10">
    <property type="entry name" value="Jelly Rolls"/>
    <property type="match status" value="1"/>
</dbReference>
<dbReference type="EMBL" id="JRKQ01000012">
    <property type="protein sequence ID" value="KGJ23094.1"/>
    <property type="molecule type" value="Genomic_DNA"/>
</dbReference>
<comment type="caution">
    <text evidence="2">The sequence shown here is derived from an EMBL/GenBank/DDBJ whole genome shotgun (WGS) entry which is preliminary data.</text>
</comment>
<reference evidence="2 3" key="1">
    <citation type="submission" date="2014-09" db="EMBL/GenBank/DDBJ databases">
        <authorList>
            <person name="McGinnis J.M."/>
            <person name="Wolfgang W.J."/>
        </authorList>
    </citation>
    <scope>NUCLEOTIDE SEQUENCE [LARGE SCALE GENOMIC DNA]</scope>
    <source>
        <strain evidence="2 3">5503</strain>
    </source>
</reference>
<dbReference type="InterPro" id="IPR013096">
    <property type="entry name" value="Cupin_2"/>
</dbReference>
<dbReference type="PANTHER" id="PTHR43346:SF1">
    <property type="entry name" value="QUERCETIN 2,3-DIOXYGENASE-RELATED"/>
    <property type="match status" value="1"/>
</dbReference>
<evidence type="ECO:0000313" key="2">
    <source>
        <dbReference type="EMBL" id="KGJ23094.1"/>
    </source>
</evidence>
<proteinExistence type="predicted"/>
<dbReference type="SUPFAM" id="SSF51182">
    <property type="entry name" value="RmlC-like cupins"/>
    <property type="match status" value="1"/>
</dbReference>
<dbReference type="Pfam" id="PF07883">
    <property type="entry name" value="Cupin_2"/>
    <property type="match status" value="1"/>
</dbReference>
<dbReference type="InterPro" id="IPR052538">
    <property type="entry name" value="Flavonoid_dioxygenase-like"/>
</dbReference>
<dbReference type="InterPro" id="IPR014710">
    <property type="entry name" value="RmlC-like_jellyroll"/>
</dbReference>
<dbReference type="AlphaFoldDB" id="A0A099GJY2"/>
<dbReference type="Proteomes" id="UP000029858">
    <property type="component" value="Unassembled WGS sequence"/>
</dbReference>
<evidence type="ECO:0000259" key="1">
    <source>
        <dbReference type="Pfam" id="PF07883"/>
    </source>
</evidence>
<dbReference type="PANTHER" id="PTHR43346">
    <property type="entry name" value="LIGAND BINDING DOMAIN PROTEIN, PUTATIVE (AFU_ORTHOLOGUE AFUA_6G14370)-RELATED"/>
    <property type="match status" value="1"/>
</dbReference>
<name>A0A099GJY2_9RHOB</name>
<accession>A0A099GJY2</accession>
<dbReference type="InterPro" id="IPR011051">
    <property type="entry name" value="RmlC_Cupin_sf"/>
</dbReference>
<feature type="domain" description="Cupin type-2" evidence="1">
    <location>
        <begin position="45"/>
        <end position="109"/>
    </location>
</feature>
<protein>
    <submittedName>
        <fullName evidence="2">Cupin</fullName>
    </submittedName>
</protein>
<dbReference type="RefSeq" id="WP_036707672.1">
    <property type="nucleotide sequence ID" value="NZ_JRKQ01000012.1"/>
</dbReference>
<sequence length="150" mass="16749">MTDDLQGGITRNGEAYDGRELNILGQRYFPKASCAASFAFETNSDPGQFVPVHIHPTQDEFILVQEGQLELKLDGKWSTARAGDLVRMPRGVPHGYFNKSDRPARALFWVSPAGQLEALFHRLHDMTDVEEVVRVSAAHEVDFLPPEAND</sequence>